<dbReference type="PANTHER" id="PTHR39599">
    <property type="entry name" value="GPI-ANCHORED PROTEIN (EUROFUNG)-RELATED-RELATED"/>
    <property type="match status" value="1"/>
</dbReference>
<evidence type="ECO:0000256" key="1">
    <source>
        <dbReference type="SAM" id="SignalP"/>
    </source>
</evidence>
<feature type="chain" id="PRO_5041344917" description="GPI anchored protein" evidence="1">
    <location>
        <begin position="28"/>
        <end position="257"/>
    </location>
</feature>
<reference evidence="2" key="1">
    <citation type="submission" date="2022-07" db="EMBL/GenBank/DDBJ databases">
        <title>Fungi with potential for degradation of polypropylene.</title>
        <authorList>
            <person name="Gostincar C."/>
        </authorList>
    </citation>
    <scope>NUCLEOTIDE SEQUENCE</scope>
    <source>
        <strain evidence="2">EXF-13287</strain>
    </source>
</reference>
<evidence type="ECO:0000313" key="3">
    <source>
        <dbReference type="Proteomes" id="UP001174691"/>
    </source>
</evidence>
<comment type="caution">
    <text evidence="2">The sequence shown here is derived from an EMBL/GenBank/DDBJ whole genome shotgun (WGS) entry which is preliminary data.</text>
</comment>
<name>A0AA38SCY5_9PEZI</name>
<feature type="signal peptide" evidence="1">
    <location>
        <begin position="1"/>
        <end position="27"/>
    </location>
</feature>
<dbReference type="EMBL" id="JANBVN010000011">
    <property type="protein sequence ID" value="KAJ9164565.1"/>
    <property type="molecule type" value="Genomic_DNA"/>
</dbReference>
<dbReference type="Proteomes" id="UP001174691">
    <property type="component" value="Unassembled WGS sequence"/>
</dbReference>
<proteinExistence type="predicted"/>
<evidence type="ECO:0008006" key="4">
    <source>
        <dbReference type="Google" id="ProtNLM"/>
    </source>
</evidence>
<keyword evidence="1" id="KW-0732">Signal</keyword>
<evidence type="ECO:0000313" key="2">
    <source>
        <dbReference type="EMBL" id="KAJ9164565.1"/>
    </source>
</evidence>
<keyword evidence="3" id="KW-1185">Reference proteome</keyword>
<dbReference type="AlphaFoldDB" id="A0AA38SCY5"/>
<dbReference type="PANTHER" id="PTHR39599:SF1">
    <property type="entry name" value="GPI-ANCHORED PROTEIN (EUROFUNG)"/>
    <property type="match status" value="1"/>
</dbReference>
<sequence length="257" mass="24819">MKPRKQRTTPTLLLLLLLLALPALASASQLPFQPAETASPLVRRQQQQGGCLANFYSCASQGAAFANICCANGQVCSLDAANQPACCPANAVCTGTAPASFVPPSTSISYVPNAYFSFPYAPTSFADAAACSSAVSQCGANYDSCTSRLEGAAAGGGSSGGGVTVVVSGQAGTTVVGGGGQAGVTLATASATSICSSLSSVACGGLQSGMCTGAGVTTGGFVIGTGTGTGNVAARQTGCVVGMMVVAGVGAGFVNGL</sequence>
<protein>
    <recommendedName>
        <fullName evidence="4">GPI anchored protein</fullName>
    </recommendedName>
</protein>
<organism evidence="2 3">
    <name type="scientific">Coniochaeta hoffmannii</name>
    <dbReference type="NCBI Taxonomy" id="91930"/>
    <lineage>
        <taxon>Eukaryota</taxon>
        <taxon>Fungi</taxon>
        <taxon>Dikarya</taxon>
        <taxon>Ascomycota</taxon>
        <taxon>Pezizomycotina</taxon>
        <taxon>Sordariomycetes</taxon>
        <taxon>Sordariomycetidae</taxon>
        <taxon>Coniochaetales</taxon>
        <taxon>Coniochaetaceae</taxon>
        <taxon>Coniochaeta</taxon>
    </lineage>
</organism>
<gene>
    <name evidence="2" type="ORF">NKR19_g1242</name>
</gene>
<accession>A0AA38SCY5</accession>